<dbReference type="GO" id="GO:0020037">
    <property type="term" value="F:heme binding"/>
    <property type="evidence" value="ECO:0007669"/>
    <property type="project" value="InterPro"/>
</dbReference>
<dbReference type="Proteomes" id="UP000075320">
    <property type="component" value="Unassembled WGS sequence"/>
</dbReference>
<evidence type="ECO:0000256" key="1">
    <source>
        <dbReference type="SAM" id="MobiDB-lite"/>
    </source>
</evidence>
<comment type="caution">
    <text evidence="2">The sequence shown here is derived from an EMBL/GenBank/DDBJ whole genome shotgun (WGS) entry which is preliminary data.</text>
</comment>
<proteinExistence type="predicted"/>
<accession>A0A150WI97</accession>
<feature type="compositionally biased region" description="Pro residues" evidence="1">
    <location>
        <begin position="171"/>
        <end position="186"/>
    </location>
</feature>
<name>A0A150WI97_BDEBC</name>
<evidence type="ECO:0000313" key="2">
    <source>
        <dbReference type="EMBL" id="KYG63155.1"/>
    </source>
</evidence>
<sequence>MSAFEHFSKDFKAQRHFWENPHSAREILIKQHLMKKLVLISMTTLTILGCSFPMEQLGLFKTGTGLPEIKPFSNDELITFDIVKKSSLSTCTQCHEFTKTADQVIANQVDILARINTSGSGLMPPPSKGYRALTDCEKQILVTWLDDQKVGRASPKIKELTACANQTTEPAPQPQPEPKPTATPKPEPVDFANLEVNFANLQKYILEPKCLRCHTPQAKDKEEGKVRTNLTSESEIQGQGLLDATIEKAVLYQVVVPGLNKRFMPPVRSGLPALTEPEVDYLKRWILSVPPNDWF</sequence>
<dbReference type="EMBL" id="LUKE01000004">
    <property type="protein sequence ID" value="KYG63155.1"/>
    <property type="molecule type" value="Genomic_DNA"/>
</dbReference>
<dbReference type="AlphaFoldDB" id="A0A150WI97"/>
<organism evidence="2 3">
    <name type="scientific">Bdellovibrio bacteriovorus</name>
    <dbReference type="NCBI Taxonomy" id="959"/>
    <lineage>
        <taxon>Bacteria</taxon>
        <taxon>Pseudomonadati</taxon>
        <taxon>Bdellovibrionota</taxon>
        <taxon>Bdellovibrionia</taxon>
        <taxon>Bdellovibrionales</taxon>
        <taxon>Pseudobdellovibrionaceae</taxon>
        <taxon>Bdellovibrio</taxon>
    </lineage>
</organism>
<protein>
    <recommendedName>
        <fullName evidence="4">Cytochrome c domain-containing protein</fullName>
    </recommendedName>
</protein>
<dbReference type="SUPFAM" id="SSF46626">
    <property type="entry name" value="Cytochrome c"/>
    <property type="match status" value="1"/>
</dbReference>
<evidence type="ECO:0008006" key="4">
    <source>
        <dbReference type="Google" id="ProtNLM"/>
    </source>
</evidence>
<evidence type="ECO:0000313" key="3">
    <source>
        <dbReference type="Proteomes" id="UP000075320"/>
    </source>
</evidence>
<reference evidence="2 3" key="1">
    <citation type="submission" date="2016-03" db="EMBL/GenBank/DDBJ databases">
        <authorList>
            <person name="Ploux O."/>
        </authorList>
    </citation>
    <scope>NUCLEOTIDE SEQUENCE [LARGE SCALE GENOMIC DNA]</scope>
    <source>
        <strain evidence="2 3">R0</strain>
    </source>
</reference>
<gene>
    <name evidence="2" type="ORF">AZI86_15730</name>
</gene>
<dbReference type="GO" id="GO:0009055">
    <property type="term" value="F:electron transfer activity"/>
    <property type="evidence" value="ECO:0007669"/>
    <property type="project" value="InterPro"/>
</dbReference>
<dbReference type="InterPro" id="IPR036909">
    <property type="entry name" value="Cyt_c-like_dom_sf"/>
</dbReference>
<keyword evidence="3" id="KW-1185">Reference proteome</keyword>
<feature type="region of interest" description="Disordered" evidence="1">
    <location>
        <begin position="166"/>
        <end position="188"/>
    </location>
</feature>